<keyword evidence="1" id="KW-0378">Hydrolase</keyword>
<evidence type="ECO:0000313" key="2">
    <source>
        <dbReference type="Proteomes" id="UP001567538"/>
    </source>
</evidence>
<dbReference type="InterPro" id="IPR017853">
    <property type="entry name" value="GH"/>
</dbReference>
<reference evidence="1 2" key="1">
    <citation type="submission" date="2024-06" db="EMBL/GenBank/DDBJ databases">
        <title>A chromosome level genome sequence of Diviner's sage (Salvia divinorum).</title>
        <authorList>
            <person name="Ford S.A."/>
            <person name="Ro D.-K."/>
            <person name="Ness R.W."/>
            <person name="Phillips M.A."/>
        </authorList>
    </citation>
    <scope>NUCLEOTIDE SEQUENCE [LARGE SCALE GENOMIC DNA]</scope>
    <source>
        <strain evidence="1">SAF-2024a</strain>
        <tissue evidence="1">Leaf</tissue>
    </source>
</reference>
<dbReference type="AlphaFoldDB" id="A0ABD1IEV1"/>
<dbReference type="EC" id="3.2.1.21" evidence="1"/>
<gene>
    <name evidence="1" type="ORF">AAHA92_01904</name>
</gene>
<dbReference type="EMBL" id="JBEAFC010000002">
    <property type="protein sequence ID" value="KAL1566274.1"/>
    <property type="molecule type" value="Genomic_DNA"/>
</dbReference>
<keyword evidence="1" id="KW-0326">Glycosidase</keyword>
<sequence length="86" mass="9572">MAMVHLDGNNNGVVVEDRNSSCGGSKWWDIDGPVPDSHDNGAINRNWFPQDFLFGTGTSAFQEDIAMMKKMGVFNFMAKNLAKFEL</sequence>
<proteinExistence type="predicted"/>
<evidence type="ECO:0000313" key="1">
    <source>
        <dbReference type="EMBL" id="KAL1566274.1"/>
    </source>
</evidence>
<dbReference type="SUPFAM" id="SSF51445">
    <property type="entry name" value="(Trans)glycosidases"/>
    <property type="match status" value="1"/>
</dbReference>
<name>A0ABD1IEV1_SALDI</name>
<protein>
    <submittedName>
        <fullName evidence="1">Beta-glucosidase</fullName>
        <ecNumber evidence="1">3.2.1.21</ecNumber>
    </submittedName>
</protein>
<accession>A0ABD1IEV1</accession>
<dbReference type="Proteomes" id="UP001567538">
    <property type="component" value="Unassembled WGS sequence"/>
</dbReference>
<comment type="caution">
    <text evidence="1">The sequence shown here is derived from an EMBL/GenBank/DDBJ whole genome shotgun (WGS) entry which is preliminary data.</text>
</comment>
<keyword evidence="2" id="KW-1185">Reference proteome</keyword>
<dbReference type="GO" id="GO:0008422">
    <property type="term" value="F:beta-glucosidase activity"/>
    <property type="evidence" value="ECO:0007669"/>
    <property type="project" value="UniProtKB-EC"/>
</dbReference>
<organism evidence="1 2">
    <name type="scientific">Salvia divinorum</name>
    <name type="common">Maria pastora</name>
    <name type="synonym">Diviner's sage</name>
    <dbReference type="NCBI Taxonomy" id="28513"/>
    <lineage>
        <taxon>Eukaryota</taxon>
        <taxon>Viridiplantae</taxon>
        <taxon>Streptophyta</taxon>
        <taxon>Embryophyta</taxon>
        <taxon>Tracheophyta</taxon>
        <taxon>Spermatophyta</taxon>
        <taxon>Magnoliopsida</taxon>
        <taxon>eudicotyledons</taxon>
        <taxon>Gunneridae</taxon>
        <taxon>Pentapetalae</taxon>
        <taxon>asterids</taxon>
        <taxon>lamiids</taxon>
        <taxon>Lamiales</taxon>
        <taxon>Lamiaceae</taxon>
        <taxon>Nepetoideae</taxon>
        <taxon>Mentheae</taxon>
        <taxon>Salviinae</taxon>
        <taxon>Salvia</taxon>
        <taxon>Salvia subgen. Calosphace</taxon>
    </lineage>
</organism>